<reference evidence="1" key="1">
    <citation type="submission" date="2019-08" db="EMBL/GenBank/DDBJ databases">
        <authorList>
            <person name="Kucharzyk K."/>
            <person name="Murdoch R.W."/>
            <person name="Higgins S."/>
            <person name="Loffler F."/>
        </authorList>
    </citation>
    <scope>NUCLEOTIDE SEQUENCE</scope>
</reference>
<dbReference type="Gene3D" id="3.30.70.270">
    <property type="match status" value="1"/>
</dbReference>
<gene>
    <name evidence="1" type="ORF">SDC9_146021</name>
</gene>
<proteinExistence type="predicted"/>
<evidence type="ECO:0000313" key="1">
    <source>
        <dbReference type="EMBL" id="MPM98831.1"/>
    </source>
</evidence>
<dbReference type="InterPro" id="IPR043128">
    <property type="entry name" value="Rev_trsase/Diguanyl_cyclase"/>
</dbReference>
<protein>
    <recommendedName>
        <fullName evidence="2">GGDEF domain-containing protein</fullName>
    </recommendedName>
</protein>
<evidence type="ECO:0008006" key="2">
    <source>
        <dbReference type="Google" id="ProtNLM"/>
    </source>
</evidence>
<comment type="caution">
    <text evidence="1">The sequence shown here is derived from an EMBL/GenBank/DDBJ whole genome shotgun (WGS) entry which is preliminary data.</text>
</comment>
<accession>A0A645EBX4</accession>
<dbReference type="EMBL" id="VSSQ01044962">
    <property type="protein sequence ID" value="MPM98831.1"/>
    <property type="molecule type" value="Genomic_DNA"/>
</dbReference>
<dbReference type="AlphaFoldDB" id="A0A645EBX4"/>
<name>A0A645EBX4_9ZZZZ</name>
<organism evidence="1">
    <name type="scientific">bioreactor metagenome</name>
    <dbReference type="NCBI Taxonomy" id="1076179"/>
    <lineage>
        <taxon>unclassified sequences</taxon>
        <taxon>metagenomes</taxon>
        <taxon>ecological metagenomes</taxon>
    </lineage>
</organism>
<sequence length="284" mass="33642">MKLKLETINELQQTILILKDIYDDVRVIDPISKKILLDKNFNVIENKLCYEICDFPKSCKNCIGMRAHNQKKSFVKLSFVGEELFLITSIPKIIEDKLFIIEVFKLIEDILVIDGLKFKNKAEVKNYVEELDNVIIRDENTEIYNKMYTYERLPTDICLAKEYKKNIYIMMLEISKLENIEDIAMEFATFNAISSIERIINKNYDWISKIDENKFLIAVIRENVDMCDKVLHLIMEQLKEKSNKNNGLKYSLSYFNSRYDFNDTLEDSEQLIKRIISSMKRYNV</sequence>